<reference evidence="4" key="3">
    <citation type="submission" date="2015-06" db="UniProtKB">
        <authorList>
            <consortium name="EnsemblMetazoa"/>
        </authorList>
    </citation>
    <scope>IDENTIFICATION</scope>
</reference>
<organism evidence="3">
    <name type="scientific">Capitella teleta</name>
    <name type="common">Polychaete worm</name>
    <dbReference type="NCBI Taxonomy" id="283909"/>
    <lineage>
        <taxon>Eukaryota</taxon>
        <taxon>Metazoa</taxon>
        <taxon>Spiralia</taxon>
        <taxon>Lophotrochozoa</taxon>
        <taxon>Annelida</taxon>
        <taxon>Polychaeta</taxon>
        <taxon>Sedentaria</taxon>
        <taxon>Scolecida</taxon>
        <taxon>Capitellidae</taxon>
        <taxon>Capitella</taxon>
    </lineage>
</organism>
<evidence type="ECO:0000313" key="4">
    <source>
        <dbReference type="EnsemblMetazoa" id="CapteP227580"/>
    </source>
</evidence>
<reference evidence="3 5" key="2">
    <citation type="journal article" date="2013" name="Nature">
        <title>Insights into bilaterian evolution from three spiralian genomes.</title>
        <authorList>
            <person name="Simakov O."/>
            <person name="Marletaz F."/>
            <person name="Cho S.J."/>
            <person name="Edsinger-Gonzales E."/>
            <person name="Havlak P."/>
            <person name="Hellsten U."/>
            <person name="Kuo D.H."/>
            <person name="Larsson T."/>
            <person name="Lv J."/>
            <person name="Arendt D."/>
            <person name="Savage R."/>
            <person name="Osoegawa K."/>
            <person name="de Jong P."/>
            <person name="Grimwood J."/>
            <person name="Chapman J.A."/>
            <person name="Shapiro H."/>
            <person name="Aerts A."/>
            <person name="Otillar R.P."/>
            <person name="Terry A.Y."/>
            <person name="Boore J.L."/>
            <person name="Grigoriev I.V."/>
            <person name="Lindberg D.R."/>
            <person name="Seaver E.C."/>
            <person name="Weisblat D.A."/>
            <person name="Putnam N.H."/>
            <person name="Rokhsar D.S."/>
        </authorList>
    </citation>
    <scope>NUCLEOTIDE SEQUENCE</scope>
    <source>
        <strain evidence="3 5">I ESC-2004</strain>
    </source>
</reference>
<dbReference type="Pfam" id="PF02931">
    <property type="entry name" value="Neur_chan_LBD"/>
    <property type="match status" value="1"/>
</dbReference>
<dbReference type="EMBL" id="AMQN01008681">
    <property type="status" value="NOT_ANNOTATED_CDS"/>
    <property type="molecule type" value="Genomic_DNA"/>
</dbReference>
<accession>R7U9Z5</accession>
<name>R7U9Z5_CAPTE</name>
<dbReference type="SUPFAM" id="SSF63712">
    <property type="entry name" value="Nicotinic receptor ligand binding domain-like"/>
    <property type="match status" value="1"/>
</dbReference>
<feature type="signal peptide" evidence="1">
    <location>
        <begin position="1"/>
        <end position="20"/>
    </location>
</feature>
<evidence type="ECO:0000256" key="1">
    <source>
        <dbReference type="SAM" id="SignalP"/>
    </source>
</evidence>
<dbReference type="GO" id="GO:0005230">
    <property type="term" value="F:extracellular ligand-gated monoatomic ion channel activity"/>
    <property type="evidence" value="ECO:0007669"/>
    <property type="project" value="InterPro"/>
</dbReference>
<dbReference type="Gene3D" id="2.70.170.10">
    <property type="entry name" value="Neurotransmitter-gated ion-channel ligand-binding domain"/>
    <property type="match status" value="1"/>
</dbReference>
<dbReference type="AlphaFoldDB" id="R7U9Z5"/>
<proteinExistence type="predicted"/>
<dbReference type="InterPro" id="IPR036734">
    <property type="entry name" value="Neur_chan_lig-bd_sf"/>
</dbReference>
<feature type="chain" id="PRO_5008787802" description="Neurotransmitter-gated ion-channel ligand-binding domain-containing protein" evidence="1">
    <location>
        <begin position="21"/>
        <end position="252"/>
    </location>
</feature>
<dbReference type="EnsemblMetazoa" id="CapteT227580">
    <property type="protein sequence ID" value="CapteP227580"/>
    <property type="gene ID" value="CapteG227580"/>
</dbReference>
<feature type="domain" description="Neurotransmitter-gated ion-channel ligand-binding" evidence="2">
    <location>
        <begin position="56"/>
        <end position="236"/>
    </location>
</feature>
<reference evidence="5" key="1">
    <citation type="submission" date="2012-12" db="EMBL/GenBank/DDBJ databases">
        <authorList>
            <person name="Hellsten U."/>
            <person name="Grimwood J."/>
            <person name="Chapman J.A."/>
            <person name="Shapiro H."/>
            <person name="Aerts A."/>
            <person name="Otillar R.P."/>
            <person name="Terry A.Y."/>
            <person name="Boore J.L."/>
            <person name="Simakov O."/>
            <person name="Marletaz F."/>
            <person name="Cho S.-J."/>
            <person name="Edsinger-Gonzales E."/>
            <person name="Havlak P."/>
            <person name="Kuo D.-H."/>
            <person name="Larsson T."/>
            <person name="Lv J."/>
            <person name="Arendt D."/>
            <person name="Savage R."/>
            <person name="Osoegawa K."/>
            <person name="de Jong P."/>
            <person name="Lindberg D.R."/>
            <person name="Seaver E.C."/>
            <person name="Weisblat D.A."/>
            <person name="Putnam N.H."/>
            <person name="Grigoriev I.V."/>
            <person name="Rokhsar D.S."/>
        </authorList>
    </citation>
    <scope>NUCLEOTIDE SEQUENCE</scope>
    <source>
        <strain evidence="5">I ESC-2004</strain>
    </source>
</reference>
<dbReference type="Proteomes" id="UP000014760">
    <property type="component" value="Unassembled WGS sequence"/>
</dbReference>
<sequence length="252" mass="28562">MAKQLILVFLLCAGIANVSSIGRVLDGLQKLAKFITKAGDEDTFDVPPVTENKNGSLQPVTVRYGLALIQIEKFKPNNEAYTDAVFHMWERQSWSDSRLRWNPKDFNGASVARPSQYSVWRPDLVIQEAFEFSRGSVQAVVYSSGHLLHIPPIKMKLRCYRQDNDDYNCPFTALSWVWDGFHVALDNYENKQEIDLSDFIELPGITVVGTAAELQTTYYPCCLEPFPSMQFNITLRETSDQISNEISPNGLK</sequence>
<dbReference type="InterPro" id="IPR006202">
    <property type="entry name" value="Neur_chan_lig-bd"/>
</dbReference>
<dbReference type="EMBL" id="KB303737">
    <property type="protein sequence ID" value="ELU02809.1"/>
    <property type="molecule type" value="Genomic_DNA"/>
</dbReference>
<protein>
    <recommendedName>
        <fullName evidence="2">Neurotransmitter-gated ion-channel ligand-binding domain-containing protein</fullName>
    </recommendedName>
</protein>
<evidence type="ECO:0000313" key="5">
    <source>
        <dbReference type="Proteomes" id="UP000014760"/>
    </source>
</evidence>
<dbReference type="STRING" id="283909.R7U9Z5"/>
<dbReference type="InterPro" id="IPR006201">
    <property type="entry name" value="Neur_channel"/>
</dbReference>
<evidence type="ECO:0000259" key="2">
    <source>
        <dbReference type="Pfam" id="PF02931"/>
    </source>
</evidence>
<gene>
    <name evidence="3" type="ORF">CAPTEDRAFT_227580</name>
</gene>
<dbReference type="HOGENOM" id="CLU_1181188_0_0_1"/>
<dbReference type="OrthoDB" id="410315at2759"/>
<keyword evidence="1" id="KW-0732">Signal</keyword>
<dbReference type="PANTHER" id="PTHR18945">
    <property type="entry name" value="NEUROTRANSMITTER GATED ION CHANNEL"/>
    <property type="match status" value="1"/>
</dbReference>
<evidence type="ECO:0000313" key="3">
    <source>
        <dbReference type="EMBL" id="ELU02809.1"/>
    </source>
</evidence>
<dbReference type="GO" id="GO:0004888">
    <property type="term" value="F:transmembrane signaling receptor activity"/>
    <property type="evidence" value="ECO:0007669"/>
    <property type="project" value="InterPro"/>
</dbReference>
<dbReference type="GO" id="GO:0016020">
    <property type="term" value="C:membrane"/>
    <property type="evidence" value="ECO:0007669"/>
    <property type="project" value="InterPro"/>
</dbReference>
<keyword evidence="5" id="KW-1185">Reference proteome</keyword>